<dbReference type="AlphaFoldDB" id="A0A396I2U6"/>
<sequence>MVAEVAIVVEGFEYVVEVEVAQNEAELEGKDKTEAGGRLDHGQVGDSSAHVAVQQVEAAVVVGELASDSEIVGPQESAHVTLAETVLEPEAVLEVEPATGAVAVSVSVAEVEAGHRPVGIVEQQTVDRGNTVDTAVGMDLVRGIAGSIVDIVAAVDTIAPPLAAQQFDLKLGFEMLNLVADSQHAQLQ</sequence>
<gene>
    <name evidence="1" type="ORF">MtrunA17_Chr4g0019331</name>
</gene>
<name>A0A396I2U6_MEDTR</name>
<reference evidence="1" key="1">
    <citation type="journal article" date="2018" name="Nat. Plants">
        <title>Whole-genome landscape of Medicago truncatula symbiotic genes.</title>
        <authorList>
            <person name="Pecrix Y."/>
            <person name="Gamas P."/>
            <person name="Carrere S."/>
        </authorList>
    </citation>
    <scope>NUCLEOTIDE SEQUENCE</scope>
    <source>
        <tissue evidence="1">Leaves</tissue>
    </source>
</reference>
<dbReference type="EMBL" id="PSQE01000004">
    <property type="protein sequence ID" value="RHN59910.1"/>
    <property type="molecule type" value="Genomic_DNA"/>
</dbReference>
<comment type="caution">
    <text evidence="1">The sequence shown here is derived from an EMBL/GenBank/DDBJ whole genome shotgun (WGS) entry which is preliminary data.</text>
</comment>
<protein>
    <submittedName>
        <fullName evidence="1">Uncharacterized protein</fullName>
    </submittedName>
</protein>
<dbReference type="Proteomes" id="UP000265566">
    <property type="component" value="Chromosome 4"/>
</dbReference>
<organism evidence="1">
    <name type="scientific">Medicago truncatula</name>
    <name type="common">Barrel medic</name>
    <name type="synonym">Medicago tribuloides</name>
    <dbReference type="NCBI Taxonomy" id="3880"/>
    <lineage>
        <taxon>Eukaryota</taxon>
        <taxon>Viridiplantae</taxon>
        <taxon>Streptophyta</taxon>
        <taxon>Embryophyta</taxon>
        <taxon>Tracheophyta</taxon>
        <taxon>Spermatophyta</taxon>
        <taxon>Magnoliopsida</taxon>
        <taxon>eudicotyledons</taxon>
        <taxon>Gunneridae</taxon>
        <taxon>Pentapetalae</taxon>
        <taxon>rosids</taxon>
        <taxon>fabids</taxon>
        <taxon>Fabales</taxon>
        <taxon>Fabaceae</taxon>
        <taxon>Papilionoideae</taxon>
        <taxon>50 kb inversion clade</taxon>
        <taxon>NPAAA clade</taxon>
        <taxon>Hologalegina</taxon>
        <taxon>IRL clade</taxon>
        <taxon>Trifolieae</taxon>
        <taxon>Medicago</taxon>
    </lineage>
</organism>
<accession>A0A396I2U6</accession>
<dbReference type="Gramene" id="rna22079">
    <property type="protein sequence ID" value="RHN59910.1"/>
    <property type="gene ID" value="gene22079"/>
</dbReference>
<proteinExistence type="predicted"/>
<evidence type="ECO:0000313" key="1">
    <source>
        <dbReference type="EMBL" id="RHN59910.1"/>
    </source>
</evidence>